<name>A0A377M5Y1_ENTCL</name>
<protein>
    <submittedName>
        <fullName evidence="1">Uncharacterized protein</fullName>
    </submittedName>
</protein>
<reference evidence="1 2" key="1">
    <citation type="submission" date="2018-06" db="EMBL/GenBank/DDBJ databases">
        <authorList>
            <consortium name="Pathogen Informatics"/>
            <person name="Doyle S."/>
        </authorList>
    </citation>
    <scope>NUCLEOTIDE SEQUENCE [LARGE SCALE GENOMIC DNA]</scope>
    <source>
        <strain evidence="1 2">NCTC10005</strain>
    </source>
</reference>
<organism evidence="1 2">
    <name type="scientific">Enterobacter cloacae</name>
    <dbReference type="NCBI Taxonomy" id="550"/>
    <lineage>
        <taxon>Bacteria</taxon>
        <taxon>Pseudomonadati</taxon>
        <taxon>Pseudomonadota</taxon>
        <taxon>Gammaproteobacteria</taxon>
        <taxon>Enterobacterales</taxon>
        <taxon>Enterobacteriaceae</taxon>
        <taxon>Enterobacter</taxon>
        <taxon>Enterobacter cloacae complex</taxon>
    </lineage>
</organism>
<evidence type="ECO:0000313" key="2">
    <source>
        <dbReference type="Proteomes" id="UP000255106"/>
    </source>
</evidence>
<accession>A0A377M5Y1</accession>
<dbReference type="Proteomes" id="UP000255106">
    <property type="component" value="Unassembled WGS sequence"/>
</dbReference>
<dbReference type="AlphaFoldDB" id="A0A377M5Y1"/>
<sequence>MPKERRRKLPGFQGKHFKTGLCHAPADIKIQQPYGVGFPGFLFFTVGWTRILRQNVYDKVPQTGIALFQLANLRKQFWRKVNRHIRLRCLLGVAGRASGNASAKGR</sequence>
<gene>
    <name evidence="1" type="ORF">NCTC10005_06892</name>
</gene>
<evidence type="ECO:0000313" key="1">
    <source>
        <dbReference type="EMBL" id="STQ14047.1"/>
    </source>
</evidence>
<dbReference type="EMBL" id="UGJB01000004">
    <property type="protein sequence ID" value="STQ14047.1"/>
    <property type="molecule type" value="Genomic_DNA"/>
</dbReference>
<proteinExistence type="predicted"/>